<feature type="compositionally biased region" description="Basic and acidic residues" evidence="1">
    <location>
        <begin position="62"/>
        <end position="76"/>
    </location>
</feature>
<evidence type="ECO:0000313" key="3">
    <source>
        <dbReference type="EMBL" id="MDU9001521.1"/>
    </source>
</evidence>
<feature type="compositionally biased region" description="Acidic residues" evidence="1">
    <location>
        <begin position="1"/>
        <end position="21"/>
    </location>
</feature>
<dbReference type="Proteomes" id="UP001257627">
    <property type="component" value="Unassembled WGS sequence"/>
</dbReference>
<feature type="transmembrane region" description="Helical" evidence="2">
    <location>
        <begin position="119"/>
        <end position="138"/>
    </location>
</feature>
<keyword evidence="2" id="KW-0472">Membrane</keyword>
<feature type="transmembrane region" description="Helical" evidence="2">
    <location>
        <begin position="87"/>
        <end position="107"/>
    </location>
</feature>
<evidence type="ECO:0000256" key="1">
    <source>
        <dbReference type="SAM" id="MobiDB-lite"/>
    </source>
</evidence>
<reference evidence="3 4" key="1">
    <citation type="submission" date="2023-02" db="EMBL/GenBank/DDBJ databases">
        <authorList>
            <person name="Maleckis M."/>
        </authorList>
    </citation>
    <scope>NUCLEOTIDE SEQUENCE [LARGE SCALE GENOMIC DNA]</scope>
    <source>
        <strain evidence="3 4">P8-A2</strain>
        <plasmid evidence="3">unnamed1</plasmid>
    </source>
</reference>
<comment type="caution">
    <text evidence="3">The sequence shown here is derived from an EMBL/GenBank/DDBJ whole genome shotgun (WGS) entry which is preliminary data.</text>
</comment>
<keyword evidence="3" id="KW-0614">Plasmid</keyword>
<proteinExistence type="predicted"/>
<dbReference type="EMBL" id="JARAKF010000003">
    <property type="protein sequence ID" value="MDU9001521.1"/>
    <property type="molecule type" value="Genomic_DNA"/>
</dbReference>
<organism evidence="3 4">
    <name type="scientific">Streptomyces mirabilis</name>
    <dbReference type="NCBI Taxonomy" id="68239"/>
    <lineage>
        <taxon>Bacteria</taxon>
        <taxon>Bacillati</taxon>
        <taxon>Actinomycetota</taxon>
        <taxon>Actinomycetes</taxon>
        <taxon>Kitasatosporales</taxon>
        <taxon>Streptomycetaceae</taxon>
        <taxon>Streptomyces</taxon>
    </lineage>
</organism>
<feature type="region of interest" description="Disordered" evidence="1">
    <location>
        <begin position="1"/>
        <end position="76"/>
    </location>
</feature>
<evidence type="ECO:0000313" key="4">
    <source>
        <dbReference type="Proteomes" id="UP001257627"/>
    </source>
</evidence>
<dbReference type="RefSeq" id="WP_266944534.1">
    <property type="nucleotide sequence ID" value="NZ_JAPEMK010000002.1"/>
</dbReference>
<evidence type="ECO:0000256" key="2">
    <source>
        <dbReference type="SAM" id="Phobius"/>
    </source>
</evidence>
<sequence length="145" mass="15912">MDEFTEDEQPSDGEFTEDEQPSGDTTYIVRTPAVPAGTDREQRPPGAPEAGQDTEFTEDVQPETKDPVKKGKPETVDETRRTLAVGMLWLVAVIAVLPTIGLVAAHWTHFSTDAYRELGLVFTPVVALASAAFGFFFASDERHRS</sequence>
<gene>
    <name evidence="3" type="ORF">PU648_56790</name>
</gene>
<keyword evidence="2" id="KW-0812">Transmembrane</keyword>
<name>A0ABU3V5S0_9ACTN</name>
<keyword evidence="4" id="KW-1185">Reference proteome</keyword>
<geneLocation type="plasmid" evidence="3">
    <name>unnamed1</name>
</geneLocation>
<accession>A0ABU3V5S0</accession>
<keyword evidence="2" id="KW-1133">Transmembrane helix</keyword>
<protein>
    <submittedName>
        <fullName evidence="3">Uncharacterized protein</fullName>
    </submittedName>
</protein>